<accession>A0AAU9PI51</accession>
<name>A0AAU9PI51_9ASTR</name>
<sequence>MQIKPRKGAEGQRKLPRKTLRKKELQRIRNLPLKSERLLLLLLLHQSEGSNPLEGESLPLLLHLRVKEKFLIAILSRRFALRRIPMFVIQKMSPFALKNQNLFTLRKENRFTTNHLFALRPHLRLVR</sequence>
<evidence type="ECO:0000313" key="1">
    <source>
        <dbReference type="EMBL" id="CAH1449864.1"/>
    </source>
</evidence>
<reference evidence="1 2" key="1">
    <citation type="submission" date="2022-01" db="EMBL/GenBank/DDBJ databases">
        <authorList>
            <person name="Xiong W."/>
            <person name="Schranz E."/>
        </authorList>
    </citation>
    <scope>NUCLEOTIDE SEQUENCE [LARGE SCALE GENOMIC DNA]</scope>
</reference>
<dbReference type="AlphaFoldDB" id="A0AAU9PI51"/>
<protein>
    <submittedName>
        <fullName evidence="1">Uncharacterized protein</fullName>
    </submittedName>
</protein>
<keyword evidence="2" id="KW-1185">Reference proteome</keyword>
<comment type="caution">
    <text evidence="1">The sequence shown here is derived from an EMBL/GenBank/DDBJ whole genome shotgun (WGS) entry which is preliminary data.</text>
</comment>
<evidence type="ECO:0000313" key="2">
    <source>
        <dbReference type="Proteomes" id="UP001157418"/>
    </source>
</evidence>
<dbReference type="Proteomes" id="UP001157418">
    <property type="component" value="Unassembled WGS sequence"/>
</dbReference>
<gene>
    <name evidence="1" type="ORF">LVIROSA_LOCUS35319</name>
</gene>
<organism evidence="1 2">
    <name type="scientific">Lactuca virosa</name>
    <dbReference type="NCBI Taxonomy" id="75947"/>
    <lineage>
        <taxon>Eukaryota</taxon>
        <taxon>Viridiplantae</taxon>
        <taxon>Streptophyta</taxon>
        <taxon>Embryophyta</taxon>
        <taxon>Tracheophyta</taxon>
        <taxon>Spermatophyta</taxon>
        <taxon>Magnoliopsida</taxon>
        <taxon>eudicotyledons</taxon>
        <taxon>Gunneridae</taxon>
        <taxon>Pentapetalae</taxon>
        <taxon>asterids</taxon>
        <taxon>campanulids</taxon>
        <taxon>Asterales</taxon>
        <taxon>Asteraceae</taxon>
        <taxon>Cichorioideae</taxon>
        <taxon>Cichorieae</taxon>
        <taxon>Lactucinae</taxon>
        <taxon>Lactuca</taxon>
    </lineage>
</organism>
<proteinExistence type="predicted"/>
<dbReference type="EMBL" id="CAKMRJ010005634">
    <property type="protein sequence ID" value="CAH1449864.1"/>
    <property type="molecule type" value="Genomic_DNA"/>
</dbReference>